<accession>A0A9X2SDZ1</accession>
<dbReference type="Pfam" id="PF12850">
    <property type="entry name" value="Metallophos_2"/>
    <property type="match status" value="1"/>
</dbReference>
<dbReference type="AlphaFoldDB" id="A0A9X2SDZ1"/>
<dbReference type="GO" id="GO:0005737">
    <property type="term" value="C:cytoplasm"/>
    <property type="evidence" value="ECO:0007669"/>
    <property type="project" value="TreeGrafter"/>
</dbReference>
<comment type="caution">
    <text evidence="3">The sequence shown here is derived from an EMBL/GenBank/DDBJ whole genome shotgun (WGS) entry which is preliminary data.</text>
</comment>
<dbReference type="PIRSF" id="PIRSF000883">
    <property type="entry name" value="Pesterase_MJ0912"/>
    <property type="match status" value="1"/>
</dbReference>
<dbReference type="SUPFAM" id="SSF56300">
    <property type="entry name" value="Metallo-dependent phosphatases"/>
    <property type="match status" value="1"/>
</dbReference>
<dbReference type="EMBL" id="JANIPJ010000030">
    <property type="protein sequence ID" value="MCR2807622.1"/>
    <property type="molecule type" value="Genomic_DNA"/>
</dbReference>
<evidence type="ECO:0000313" key="3">
    <source>
        <dbReference type="EMBL" id="MCR2807622.1"/>
    </source>
</evidence>
<evidence type="ECO:0000259" key="2">
    <source>
        <dbReference type="Pfam" id="PF12850"/>
    </source>
</evidence>
<proteinExistence type="inferred from homology"/>
<sequence length="248" mass="27654">MDSPNLIAVISDIHSNSYALEAVLRDIDARGVGRIVNLGDTLFGPIEPIRTAELLMAREDVVHIRGNCDRYLLEDRSESPTFRSVKPLLTGEIEGWLRSFRQTWAYEDLLFCHGAPASDETYLLEEVGPGGVNEKNPDTLMADLADISQSIVFCGHTHVQKSVWLPNGKLIVNAGSVGLPAYEEDEPFYHAMESKTPHAKYVVAARTGGSWRIEHIQVPYDYELAAAQADRNGRPDYSYPLRSGRVKR</sequence>
<dbReference type="InterPro" id="IPR024654">
    <property type="entry name" value="Calcineurin-like_PHP_lpxH"/>
</dbReference>
<dbReference type="PANTHER" id="PTHR42850:SF2">
    <property type="entry name" value="BLL5683 PROTEIN"/>
    <property type="match status" value="1"/>
</dbReference>
<dbReference type="InterPro" id="IPR011152">
    <property type="entry name" value="Pesterase_MJ0912"/>
</dbReference>
<dbReference type="Gene3D" id="3.60.21.10">
    <property type="match status" value="1"/>
</dbReference>
<comment type="similarity">
    <text evidence="1">Belongs to the metallophosphoesterase superfamily. YfcE family.</text>
</comment>
<keyword evidence="4" id="KW-1185">Reference proteome</keyword>
<protein>
    <submittedName>
        <fullName evidence="3">Metallophosphatase family protein</fullName>
    </submittedName>
</protein>
<evidence type="ECO:0000256" key="1">
    <source>
        <dbReference type="ARBA" id="ARBA00008950"/>
    </source>
</evidence>
<name>A0A9X2SDZ1_9BACL</name>
<reference evidence="3" key="1">
    <citation type="submission" date="2022-08" db="EMBL/GenBank/DDBJ databases">
        <title>The genomic sequence of strain Paenibacillus sp. SCIV0701.</title>
        <authorList>
            <person name="Zhao H."/>
        </authorList>
    </citation>
    <scope>NUCLEOTIDE SEQUENCE</scope>
    <source>
        <strain evidence="3">SCIV0701</strain>
    </source>
</reference>
<dbReference type="RefSeq" id="WP_257452254.1">
    <property type="nucleotide sequence ID" value="NZ_JANIPJ010000030.1"/>
</dbReference>
<organism evidence="3 4">
    <name type="scientific">Paenibacillus soyae</name>
    <dbReference type="NCBI Taxonomy" id="2969249"/>
    <lineage>
        <taxon>Bacteria</taxon>
        <taxon>Bacillati</taxon>
        <taxon>Bacillota</taxon>
        <taxon>Bacilli</taxon>
        <taxon>Bacillales</taxon>
        <taxon>Paenibacillaceae</taxon>
        <taxon>Paenibacillus</taxon>
    </lineage>
</organism>
<dbReference type="InterPro" id="IPR050126">
    <property type="entry name" value="Ap4A_hydrolase"/>
</dbReference>
<dbReference type="PANTHER" id="PTHR42850">
    <property type="entry name" value="METALLOPHOSPHOESTERASE"/>
    <property type="match status" value="1"/>
</dbReference>
<dbReference type="Proteomes" id="UP001141950">
    <property type="component" value="Unassembled WGS sequence"/>
</dbReference>
<dbReference type="GO" id="GO:0016791">
    <property type="term" value="F:phosphatase activity"/>
    <property type="evidence" value="ECO:0007669"/>
    <property type="project" value="TreeGrafter"/>
</dbReference>
<evidence type="ECO:0000313" key="4">
    <source>
        <dbReference type="Proteomes" id="UP001141950"/>
    </source>
</evidence>
<feature type="domain" description="Calcineurin-like phosphoesterase" evidence="2">
    <location>
        <begin position="7"/>
        <end position="184"/>
    </location>
</feature>
<gene>
    <name evidence="3" type="ORF">NQZ67_27405</name>
</gene>
<dbReference type="InterPro" id="IPR029052">
    <property type="entry name" value="Metallo-depent_PP-like"/>
</dbReference>